<feature type="domain" description="CAP-Gly" evidence="2">
    <location>
        <begin position="147"/>
        <end position="180"/>
    </location>
</feature>
<dbReference type="AlphaFoldDB" id="X6ND63"/>
<name>X6ND63_RETFI</name>
<evidence type="ECO:0000256" key="1">
    <source>
        <dbReference type="SAM" id="MobiDB-lite"/>
    </source>
</evidence>
<feature type="region of interest" description="Disordered" evidence="1">
    <location>
        <begin position="297"/>
        <end position="318"/>
    </location>
</feature>
<dbReference type="Gene3D" id="2.30.30.190">
    <property type="entry name" value="CAP Gly-rich-like domain"/>
    <property type="match status" value="2"/>
</dbReference>
<dbReference type="Proteomes" id="UP000023152">
    <property type="component" value="Unassembled WGS sequence"/>
</dbReference>
<keyword evidence="4" id="KW-1185">Reference proteome</keyword>
<dbReference type="OrthoDB" id="2130750at2759"/>
<proteinExistence type="predicted"/>
<dbReference type="PANTHER" id="PTHR18916">
    <property type="entry name" value="DYNACTIN 1-RELATED MICROTUBULE-BINDING"/>
    <property type="match status" value="1"/>
</dbReference>
<dbReference type="Pfam" id="PF01302">
    <property type="entry name" value="CAP_GLY"/>
    <property type="match status" value="2"/>
</dbReference>
<gene>
    <name evidence="3" type="ORF">RFI_13328</name>
</gene>
<accession>X6ND63</accession>
<reference evidence="3 4" key="1">
    <citation type="journal article" date="2013" name="Curr. Biol.">
        <title>The Genome of the Foraminiferan Reticulomyxa filosa.</title>
        <authorList>
            <person name="Glockner G."/>
            <person name="Hulsmann N."/>
            <person name="Schleicher M."/>
            <person name="Noegel A.A."/>
            <person name="Eichinger L."/>
            <person name="Gallinger C."/>
            <person name="Pawlowski J."/>
            <person name="Sierra R."/>
            <person name="Euteneuer U."/>
            <person name="Pillet L."/>
            <person name="Moustafa A."/>
            <person name="Platzer M."/>
            <person name="Groth M."/>
            <person name="Szafranski K."/>
            <person name="Schliwa M."/>
        </authorList>
    </citation>
    <scope>NUCLEOTIDE SEQUENCE [LARGE SCALE GENOMIC DNA]</scope>
</reference>
<dbReference type="InterPro" id="IPR000938">
    <property type="entry name" value="CAP-Gly_domain"/>
</dbReference>
<dbReference type="InterPro" id="IPR036859">
    <property type="entry name" value="CAP-Gly_dom_sf"/>
</dbReference>
<feature type="non-terminal residue" evidence="3">
    <location>
        <position position="1"/>
    </location>
</feature>
<protein>
    <submittedName>
        <fullName evidence="3">CAP-Gly domain-containing linker protein 3</fullName>
    </submittedName>
</protein>
<organism evidence="3 4">
    <name type="scientific">Reticulomyxa filosa</name>
    <dbReference type="NCBI Taxonomy" id="46433"/>
    <lineage>
        <taxon>Eukaryota</taxon>
        <taxon>Sar</taxon>
        <taxon>Rhizaria</taxon>
        <taxon>Retaria</taxon>
        <taxon>Foraminifera</taxon>
        <taxon>Monothalamids</taxon>
        <taxon>Reticulomyxidae</taxon>
        <taxon>Reticulomyxa</taxon>
    </lineage>
</organism>
<dbReference type="EMBL" id="ASPP01009673">
    <property type="protein sequence ID" value="ETO23833.1"/>
    <property type="molecule type" value="Genomic_DNA"/>
</dbReference>
<dbReference type="SMART" id="SM01052">
    <property type="entry name" value="CAP_GLY"/>
    <property type="match status" value="2"/>
</dbReference>
<evidence type="ECO:0000313" key="4">
    <source>
        <dbReference type="Proteomes" id="UP000023152"/>
    </source>
</evidence>
<evidence type="ECO:0000313" key="3">
    <source>
        <dbReference type="EMBL" id="ETO23833.1"/>
    </source>
</evidence>
<evidence type="ECO:0000259" key="2">
    <source>
        <dbReference type="PROSITE" id="PS50245"/>
    </source>
</evidence>
<comment type="caution">
    <text evidence="3">The sequence shown here is derived from an EMBL/GenBank/DDBJ whole genome shotgun (WGS) entry which is preliminary data.</text>
</comment>
<dbReference type="SUPFAM" id="SSF74924">
    <property type="entry name" value="Cap-Gly domain"/>
    <property type="match status" value="2"/>
</dbReference>
<dbReference type="PROSITE" id="PS50245">
    <property type="entry name" value="CAP_GLY_2"/>
    <property type="match status" value="1"/>
</dbReference>
<sequence length="351" mass="40642">TIRYIGRDVKGEQVYGIELDEKVPKGTDGKHNQMRYFTCRPGRGIFVRKHVIKGAVDEDYMPKYDVGDRVKLSRGRCGHIKYIEDTDEGEIFGIEIETEAGRTRLKIDKMEQSEKPLSLGETVELKTGLIGTVRFIGPTHFAKNEDWIGVELHDGWGQHDGAFHGARYFTCPANRGVFVKEVKRRRKDDPSTQYLQRRCPECEGEFLKLRNPQAAYRGIGMVCDHCNRRGNQFSKDDWFFQCSKCEQIDLCLECMLKLRPLDENAEEDVPDIRAKYRQIGGLWVFEEIDVDDAISELSHKDQDPDNNAQQNVTQDEEKYWKQTENAAQSTKFYSSEVLICVILTFHFYLFL</sequence>